<dbReference type="FunFam" id="3.40.50.720:FF:000277">
    <property type="entry name" value="Succinate--CoA ligase [ADP-forming] subunit alpha"/>
    <property type="match status" value="1"/>
</dbReference>
<dbReference type="SUPFAM" id="SSF52210">
    <property type="entry name" value="Succinyl-CoA synthetase domains"/>
    <property type="match status" value="1"/>
</dbReference>
<evidence type="ECO:0000313" key="4">
    <source>
        <dbReference type="EMBL" id="GIQ85829.1"/>
    </source>
</evidence>
<keyword evidence="5" id="KW-1185">Reference proteome</keyword>
<feature type="non-terminal residue" evidence="4">
    <location>
        <position position="1"/>
    </location>
</feature>
<protein>
    <recommendedName>
        <fullName evidence="3">CoA-binding domain-containing protein</fullName>
    </recommendedName>
</protein>
<dbReference type="InterPro" id="IPR016102">
    <property type="entry name" value="Succinyl-CoA_synth-like"/>
</dbReference>
<dbReference type="Gene3D" id="3.40.50.720">
    <property type="entry name" value="NAD(P)-binding Rossmann-like Domain"/>
    <property type="match status" value="1"/>
</dbReference>
<comment type="caution">
    <text evidence="4">The sequence shown here is derived from an EMBL/GenBank/DDBJ whole genome shotgun (WGS) entry which is preliminary data.</text>
</comment>
<name>A0A9K3GJ68_9EUKA</name>
<dbReference type="OrthoDB" id="1664372at2759"/>
<gene>
    <name evidence="4" type="ORF">KIPB_007565</name>
</gene>
<feature type="domain" description="CoA-binding" evidence="3">
    <location>
        <begin position="27"/>
        <end position="122"/>
    </location>
</feature>
<dbReference type="Proteomes" id="UP000265618">
    <property type="component" value="Unassembled WGS sequence"/>
</dbReference>
<dbReference type="GO" id="GO:0005739">
    <property type="term" value="C:mitochondrion"/>
    <property type="evidence" value="ECO:0007669"/>
    <property type="project" value="TreeGrafter"/>
</dbReference>
<dbReference type="InterPro" id="IPR003781">
    <property type="entry name" value="CoA-bd"/>
</dbReference>
<dbReference type="Pfam" id="PF02629">
    <property type="entry name" value="CoA_binding"/>
    <property type="match status" value="1"/>
</dbReference>
<dbReference type="GO" id="GO:0006099">
    <property type="term" value="P:tricarboxylic acid cycle"/>
    <property type="evidence" value="ECO:0007669"/>
    <property type="project" value="TreeGrafter"/>
</dbReference>
<dbReference type="SUPFAM" id="SSF51735">
    <property type="entry name" value="NAD(P)-binding Rossmann-fold domains"/>
    <property type="match status" value="1"/>
</dbReference>
<keyword evidence="2" id="KW-0547">Nucleotide-binding</keyword>
<evidence type="ECO:0000259" key="3">
    <source>
        <dbReference type="SMART" id="SM00881"/>
    </source>
</evidence>
<dbReference type="PANTHER" id="PTHR11117">
    <property type="entry name" value="SUCCINYL-COA LIGASE SUBUNIT ALPHA"/>
    <property type="match status" value="1"/>
</dbReference>
<proteinExistence type="predicted"/>
<evidence type="ECO:0000256" key="1">
    <source>
        <dbReference type="ARBA" id="ARBA00022598"/>
    </source>
</evidence>
<evidence type="ECO:0000313" key="5">
    <source>
        <dbReference type="Proteomes" id="UP000265618"/>
    </source>
</evidence>
<evidence type="ECO:0000256" key="2">
    <source>
        <dbReference type="ARBA" id="ARBA00022741"/>
    </source>
</evidence>
<dbReference type="SMART" id="SM00881">
    <property type="entry name" value="CoA_binding"/>
    <property type="match status" value="1"/>
</dbReference>
<dbReference type="GO" id="GO:0004776">
    <property type="term" value="F:succinate-CoA ligase (GDP-forming) activity"/>
    <property type="evidence" value="ECO:0007669"/>
    <property type="project" value="TreeGrafter"/>
</dbReference>
<dbReference type="PANTHER" id="PTHR11117:SF2">
    <property type="entry name" value="SUCCINATE--COA LIGASE [ADP_GDP-FORMING] SUBUNIT ALPHA, MITOCHONDRIAL"/>
    <property type="match status" value="1"/>
</dbReference>
<organism evidence="4 5">
    <name type="scientific">Kipferlia bialata</name>
    <dbReference type="NCBI Taxonomy" id="797122"/>
    <lineage>
        <taxon>Eukaryota</taxon>
        <taxon>Metamonada</taxon>
        <taxon>Carpediemonas-like organisms</taxon>
        <taxon>Kipferlia</taxon>
    </lineage>
</organism>
<dbReference type="GO" id="GO:0000166">
    <property type="term" value="F:nucleotide binding"/>
    <property type="evidence" value="ECO:0007669"/>
    <property type="project" value="UniProtKB-KW"/>
</dbReference>
<dbReference type="AlphaFoldDB" id="A0A9K3GJ68"/>
<keyword evidence="1" id="KW-0436">Ligase</keyword>
<accession>A0A9K3GJ68</accession>
<dbReference type="InterPro" id="IPR036291">
    <property type="entry name" value="NAD(P)-bd_dom_sf"/>
</dbReference>
<dbReference type="Gene3D" id="3.40.50.261">
    <property type="entry name" value="Succinyl-CoA synthetase domains"/>
    <property type="match status" value="1"/>
</dbReference>
<dbReference type="GO" id="GO:0004775">
    <property type="term" value="F:succinate-CoA ligase (ADP-forming) activity"/>
    <property type="evidence" value="ECO:0007669"/>
    <property type="project" value="TreeGrafter"/>
</dbReference>
<reference evidence="4 5" key="1">
    <citation type="journal article" date="2018" name="PLoS ONE">
        <title>The draft genome of Kipferlia bialata reveals reductive genome evolution in fornicate parasites.</title>
        <authorList>
            <person name="Tanifuji G."/>
            <person name="Takabayashi S."/>
            <person name="Kume K."/>
            <person name="Takagi M."/>
            <person name="Nakayama T."/>
            <person name="Kamikawa R."/>
            <person name="Inagaki Y."/>
            <person name="Hashimoto T."/>
        </authorList>
    </citation>
    <scope>NUCLEOTIDE SEQUENCE [LARGE SCALE GENOMIC DNA]</scope>
    <source>
        <strain evidence="4">NY0173</strain>
    </source>
</reference>
<dbReference type="EMBL" id="BDIP01002161">
    <property type="protein sequence ID" value="GIQ85829.1"/>
    <property type="molecule type" value="Genomic_DNA"/>
</dbReference>
<sequence>MLATSVTSSLTSVLSRSVSSLAKAPVFIDRDVSCIVQGIGRQGTFHAQACEEYGTNIVGGIHPKKAGTEWLEHPVFGNVAEAKAATGCNTSMIFVPPSGAAAAIEEAIDADMELIVCITEGIPMADMARVDKKLKAHPNTRLIGGNCPGVIKPGEVKLGIMPGKLHKPGCVGIVSRSGTLTYE</sequence>
<dbReference type="GO" id="GO:0009361">
    <property type="term" value="C:succinate-CoA ligase complex (ADP-forming)"/>
    <property type="evidence" value="ECO:0007669"/>
    <property type="project" value="TreeGrafter"/>
</dbReference>